<dbReference type="GO" id="GO:0009279">
    <property type="term" value="C:cell outer membrane"/>
    <property type="evidence" value="ECO:0007669"/>
    <property type="project" value="UniProtKB-SubCell"/>
</dbReference>
<dbReference type="AlphaFoldDB" id="A0A4U6D385"/>
<keyword evidence="6" id="KW-1185">Reference proteome</keyword>
<protein>
    <submittedName>
        <fullName evidence="5">TonB-dependent receptor</fullName>
    </submittedName>
</protein>
<dbReference type="InterPro" id="IPR008969">
    <property type="entry name" value="CarboxyPept-like_regulatory"/>
</dbReference>
<dbReference type="Gene3D" id="2.40.170.20">
    <property type="entry name" value="TonB-dependent receptor, beta-barrel domain"/>
    <property type="match status" value="1"/>
</dbReference>
<sequence length="909" mass="102275">MKGIVTDTSGNGLPEATVMLLLPKDSSLINFGRAAKDGSFEFKNLKRISYLLKISYVGYLPYQHQVIPNDGEVTNLGKLGMKFLNQDLYEVVIKTARAPLSIRGDTVEYDPRAFKVPPGATVEDLLRKLPGMQVDADGNIKAQGETVKRVTVDGKRFFGDDPKMATKNLPAEAINKVQVFNGKTEQAKATGVDDGKREKTVNLELKDSHKKGGFGKAIAGVGSDSRLEGKVSYNRFDDKQQFSVLGFGNNTNQSGIARNDYQDFKGSQSFNWGDDGDFGFGGGNRFSSDGESITIQPNWGGNNSQGFTKNWAGGGNYNFDTKKTKVSASYFYNSTDALTNVMSSRDNFLNNTTYKSTDVNKTSAFSGNHRPSLRIEKVLDSLNTIVLISNSRINNGDSDYDSFQQYYRSGDTLSNRSTINNSSLYNSFAMSNLLLYRHKFKKKGRNFAASIGYNINNSDGSSNQNSMNEFFLDPTQNSTIRQQNKTKSDRNQLKGSLSYIEPFAKKFSWETFYNFSLRKDKVDRNVFDVKDSGLEPNQLLTRYYTNEINYNRIGTSVRYSNNGLNISIGGAAQQFDLKGKFAQDQTSVDITKVNRTYFKVVPSVSLNYDLKRNRYLYMEYMQGIQEPSIKDLQPVVDNSNPLNIVVGNPNLTPELRHNIYGGYQFFNPASFTYLFVNAQYNYYVDQIVYNKTIDANLVTTTKPMNVTGGFNYGSSIGVSYPLIKTKLTMGLNTGFNLSQNPIYINNVINKTKTDSYNFGTRLDFTPSDIFTFYTNAYWNIANTSYSINTSQNQKVLSANYSGDMNIKLPKEIYFNAKLNFNTYANNQFGFSQKQPILNLSVARIVLKNKRGEIRFTANDVFKRNLGITQNATSNYYSETRVRTLSRYYMLSFTYNMRGMSASVKRSNGF</sequence>
<comment type="caution">
    <text evidence="5">The sequence shown here is derived from an EMBL/GenBank/DDBJ whole genome shotgun (WGS) entry which is preliminary data.</text>
</comment>
<accession>A0A4U6D385</accession>
<name>A0A4U6D385_9BACT</name>
<dbReference type="Pfam" id="PF13620">
    <property type="entry name" value="CarboxypepD_reg"/>
    <property type="match status" value="1"/>
</dbReference>
<gene>
    <name evidence="5" type="ORF">FDK13_13690</name>
</gene>
<organism evidence="5 6">
    <name type="scientific">Dyadobacter frigoris</name>
    <dbReference type="NCBI Taxonomy" id="2576211"/>
    <lineage>
        <taxon>Bacteria</taxon>
        <taxon>Pseudomonadati</taxon>
        <taxon>Bacteroidota</taxon>
        <taxon>Cytophagia</taxon>
        <taxon>Cytophagales</taxon>
        <taxon>Spirosomataceae</taxon>
        <taxon>Dyadobacter</taxon>
    </lineage>
</organism>
<evidence type="ECO:0000256" key="2">
    <source>
        <dbReference type="ARBA" id="ARBA00023136"/>
    </source>
</evidence>
<reference evidence="5 6" key="1">
    <citation type="submission" date="2019-05" db="EMBL/GenBank/DDBJ databases">
        <title>Dyadobacter AR-3-8 sp. nov., isolated from arctic soil.</title>
        <authorList>
            <person name="Chaudhary D.K."/>
        </authorList>
    </citation>
    <scope>NUCLEOTIDE SEQUENCE [LARGE SCALE GENOMIC DNA]</scope>
    <source>
        <strain evidence="5 6">AR-3-8</strain>
    </source>
</reference>
<dbReference type="Proteomes" id="UP000304900">
    <property type="component" value="Unassembled WGS sequence"/>
</dbReference>
<dbReference type="SUPFAM" id="SSF56935">
    <property type="entry name" value="Porins"/>
    <property type="match status" value="1"/>
</dbReference>
<evidence type="ECO:0000313" key="5">
    <source>
        <dbReference type="EMBL" id="TKT91740.1"/>
    </source>
</evidence>
<evidence type="ECO:0000256" key="1">
    <source>
        <dbReference type="ARBA" id="ARBA00004442"/>
    </source>
</evidence>
<comment type="subcellular location">
    <subcellularLocation>
        <location evidence="1">Cell outer membrane</location>
    </subcellularLocation>
</comment>
<dbReference type="SUPFAM" id="SSF49464">
    <property type="entry name" value="Carboxypeptidase regulatory domain-like"/>
    <property type="match status" value="1"/>
</dbReference>
<keyword evidence="2" id="KW-0472">Membrane</keyword>
<proteinExistence type="predicted"/>
<evidence type="ECO:0000313" key="6">
    <source>
        <dbReference type="Proteomes" id="UP000304900"/>
    </source>
</evidence>
<keyword evidence="5" id="KW-0675">Receptor</keyword>
<dbReference type="InterPro" id="IPR041700">
    <property type="entry name" value="OMP_b-brl_3"/>
</dbReference>
<dbReference type="Gene3D" id="2.60.40.1120">
    <property type="entry name" value="Carboxypeptidase-like, regulatory domain"/>
    <property type="match status" value="1"/>
</dbReference>
<dbReference type="InterPro" id="IPR036942">
    <property type="entry name" value="Beta-barrel_TonB_sf"/>
</dbReference>
<dbReference type="EMBL" id="SZVO01000006">
    <property type="protein sequence ID" value="TKT91740.1"/>
    <property type="molecule type" value="Genomic_DNA"/>
</dbReference>
<evidence type="ECO:0000259" key="4">
    <source>
        <dbReference type="Pfam" id="PF14905"/>
    </source>
</evidence>
<dbReference type="Pfam" id="PF14905">
    <property type="entry name" value="OMP_b-brl_3"/>
    <property type="match status" value="1"/>
</dbReference>
<dbReference type="OrthoDB" id="1682379at2"/>
<feature type="domain" description="Outer membrane protein beta-barrel" evidence="4">
    <location>
        <begin position="438"/>
        <end position="738"/>
    </location>
</feature>
<keyword evidence="3" id="KW-0998">Cell outer membrane</keyword>
<evidence type="ECO:0000256" key="3">
    <source>
        <dbReference type="ARBA" id="ARBA00023237"/>
    </source>
</evidence>